<keyword evidence="3" id="KW-1185">Reference proteome</keyword>
<gene>
    <name evidence="2" type="ORF">VTK73DRAFT_3750</name>
</gene>
<sequence>MSPSSQPGPARLPFRCPLRRVLVSGRQKGQGEAQLVIKRAANASPAMDPQRNSTVAKHVLLVYTGNRPAPDITYDIESAPGSPADASASFRYSTGSRHLLFDVLSQGNTRAIVELYFPDALILHNALSVLKDVGVLCRNMGPAAPSTAATAAASPTTAIAADSARSPSNLDGHPHPARPANHGCRPPPPEILPSAHVFSQPLMLRTPEGRLTPVQIQRVARMRRPTATPAALVQDASGGGTFRLESAAQFYHMHPTMASLELARPSSVPPGSQESVSRMSCLSTDPPSSSHACPHSPTADSIPGRCGEAATRRIPMLSCGHNHGNHCAAAREESFGSPATQPIDLPRASACASCTRFPSSSHARQEAPEGQQPGVPSTGLLTPRSENDPGRAAPPATRHQSSYQDAKVQAGSDEEYAGEVSRLASSKLLDVIDVWEKERRQFHDAIDDAVLDDADLRRAIRNYQQGLESALSRLP</sequence>
<accession>A0ABR3VF35</accession>
<evidence type="ECO:0000256" key="1">
    <source>
        <dbReference type="SAM" id="MobiDB-lite"/>
    </source>
</evidence>
<dbReference type="EMBL" id="JAZHXJ010002200">
    <property type="protein sequence ID" value="KAL1840474.1"/>
    <property type="molecule type" value="Genomic_DNA"/>
</dbReference>
<evidence type="ECO:0000313" key="2">
    <source>
        <dbReference type="EMBL" id="KAL1840474.1"/>
    </source>
</evidence>
<feature type="region of interest" description="Disordered" evidence="1">
    <location>
        <begin position="145"/>
        <end position="186"/>
    </location>
</feature>
<organism evidence="2 3">
    <name type="scientific">Phialemonium thermophilum</name>
    <dbReference type="NCBI Taxonomy" id="223376"/>
    <lineage>
        <taxon>Eukaryota</taxon>
        <taxon>Fungi</taxon>
        <taxon>Dikarya</taxon>
        <taxon>Ascomycota</taxon>
        <taxon>Pezizomycotina</taxon>
        <taxon>Sordariomycetes</taxon>
        <taxon>Sordariomycetidae</taxon>
        <taxon>Cephalothecales</taxon>
        <taxon>Cephalothecaceae</taxon>
        <taxon>Phialemonium</taxon>
    </lineage>
</organism>
<dbReference type="Proteomes" id="UP001586593">
    <property type="component" value="Unassembled WGS sequence"/>
</dbReference>
<evidence type="ECO:0000313" key="3">
    <source>
        <dbReference type="Proteomes" id="UP001586593"/>
    </source>
</evidence>
<feature type="region of interest" description="Disordered" evidence="1">
    <location>
        <begin position="359"/>
        <end position="414"/>
    </location>
</feature>
<reference evidence="2 3" key="1">
    <citation type="journal article" date="2024" name="Commun. Biol.">
        <title>Comparative genomic analysis of thermophilic fungi reveals convergent evolutionary adaptations and gene losses.</title>
        <authorList>
            <person name="Steindorff A.S."/>
            <person name="Aguilar-Pontes M.V."/>
            <person name="Robinson A.J."/>
            <person name="Andreopoulos B."/>
            <person name="LaButti K."/>
            <person name="Kuo A."/>
            <person name="Mondo S."/>
            <person name="Riley R."/>
            <person name="Otillar R."/>
            <person name="Haridas S."/>
            <person name="Lipzen A."/>
            <person name="Grimwood J."/>
            <person name="Schmutz J."/>
            <person name="Clum A."/>
            <person name="Reid I.D."/>
            <person name="Moisan M.C."/>
            <person name="Butler G."/>
            <person name="Nguyen T.T.M."/>
            <person name="Dewar K."/>
            <person name="Conant G."/>
            <person name="Drula E."/>
            <person name="Henrissat B."/>
            <person name="Hansel C."/>
            <person name="Singer S."/>
            <person name="Hutchinson M.I."/>
            <person name="de Vries R.P."/>
            <person name="Natvig D.O."/>
            <person name="Powell A.J."/>
            <person name="Tsang A."/>
            <person name="Grigoriev I.V."/>
        </authorList>
    </citation>
    <scope>NUCLEOTIDE SEQUENCE [LARGE SCALE GENOMIC DNA]</scope>
    <source>
        <strain evidence="2 3">ATCC 24622</strain>
    </source>
</reference>
<feature type="compositionally biased region" description="Low complexity" evidence="1">
    <location>
        <begin position="145"/>
        <end position="164"/>
    </location>
</feature>
<name>A0ABR3VF35_9PEZI</name>
<proteinExistence type="predicted"/>
<feature type="region of interest" description="Disordered" evidence="1">
    <location>
        <begin position="263"/>
        <end position="306"/>
    </location>
</feature>
<comment type="caution">
    <text evidence="2">The sequence shown here is derived from an EMBL/GenBank/DDBJ whole genome shotgun (WGS) entry which is preliminary data.</text>
</comment>
<feature type="compositionally biased region" description="Low complexity" evidence="1">
    <location>
        <begin position="286"/>
        <end position="297"/>
    </location>
</feature>
<feature type="compositionally biased region" description="Polar residues" evidence="1">
    <location>
        <begin position="269"/>
        <end position="285"/>
    </location>
</feature>
<protein>
    <submittedName>
        <fullName evidence="2">Uncharacterized protein</fullName>
    </submittedName>
</protein>